<accession>A0AAV2I7V4</accession>
<reference evidence="2 3" key="1">
    <citation type="submission" date="2024-04" db="EMBL/GenBank/DDBJ databases">
        <authorList>
            <consortium name="Genoscope - CEA"/>
            <person name="William W."/>
        </authorList>
    </citation>
    <scope>NUCLEOTIDE SEQUENCE [LARGE SCALE GENOMIC DNA]</scope>
</reference>
<evidence type="ECO:0000256" key="1">
    <source>
        <dbReference type="SAM" id="SignalP"/>
    </source>
</evidence>
<feature type="signal peptide" evidence="1">
    <location>
        <begin position="1"/>
        <end position="19"/>
    </location>
</feature>
<proteinExistence type="predicted"/>
<protein>
    <submittedName>
        <fullName evidence="2">Uncharacterized protein</fullName>
    </submittedName>
</protein>
<dbReference type="Proteomes" id="UP001497497">
    <property type="component" value="Unassembled WGS sequence"/>
</dbReference>
<evidence type="ECO:0000313" key="2">
    <source>
        <dbReference type="EMBL" id="CAL1541503.1"/>
    </source>
</evidence>
<dbReference type="AlphaFoldDB" id="A0AAV2I7V4"/>
<evidence type="ECO:0000313" key="3">
    <source>
        <dbReference type="Proteomes" id="UP001497497"/>
    </source>
</evidence>
<dbReference type="EMBL" id="CAXITT010000436">
    <property type="protein sequence ID" value="CAL1541503.1"/>
    <property type="molecule type" value="Genomic_DNA"/>
</dbReference>
<name>A0AAV2I7V4_LYMST</name>
<feature type="chain" id="PRO_5043830748" evidence="1">
    <location>
        <begin position="20"/>
        <end position="212"/>
    </location>
</feature>
<sequence>MFFYITLFYLGCCYSILDSIEISLTKFTQHECSTQCKSGLVLSRDTCQLTSTIIFENVVPNQTTLVYFENMGHKLPTIFSLNIPTECKGFKENADHYCTKVEEMIYKVTIIVRALPRFSKAKIRGYITTSNGSRIYSDAQTLPEMYDTKDTSGHLRVNGLNMTTDSCNATVYDNNFNFEFDCYSRAKPCIIEIMANDLTVVNQSENHAVFTY</sequence>
<keyword evidence="1" id="KW-0732">Signal</keyword>
<feature type="non-terminal residue" evidence="2">
    <location>
        <position position="212"/>
    </location>
</feature>
<organism evidence="2 3">
    <name type="scientific">Lymnaea stagnalis</name>
    <name type="common">Great pond snail</name>
    <name type="synonym">Helix stagnalis</name>
    <dbReference type="NCBI Taxonomy" id="6523"/>
    <lineage>
        <taxon>Eukaryota</taxon>
        <taxon>Metazoa</taxon>
        <taxon>Spiralia</taxon>
        <taxon>Lophotrochozoa</taxon>
        <taxon>Mollusca</taxon>
        <taxon>Gastropoda</taxon>
        <taxon>Heterobranchia</taxon>
        <taxon>Euthyneura</taxon>
        <taxon>Panpulmonata</taxon>
        <taxon>Hygrophila</taxon>
        <taxon>Lymnaeoidea</taxon>
        <taxon>Lymnaeidae</taxon>
        <taxon>Lymnaea</taxon>
    </lineage>
</organism>
<gene>
    <name evidence="2" type="ORF">GSLYS_00015109001</name>
</gene>
<keyword evidence="3" id="KW-1185">Reference proteome</keyword>
<comment type="caution">
    <text evidence="2">The sequence shown here is derived from an EMBL/GenBank/DDBJ whole genome shotgun (WGS) entry which is preliminary data.</text>
</comment>